<reference evidence="1" key="1">
    <citation type="submission" date="2022-08" db="UniProtKB">
        <authorList>
            <consortium name="EnsemblMetazoa"/>
        </authorList>
    </citation>
    <scope>IDENTIFICATION</scope>
    <source>
        <strain evidence="1">EBRO</strain>
    </source>
</reference>
<dbReference type="EnsemblMetazoa" id="AATE000337-RA">
    <property type="protein sequence ID" value="AATE000337-PA.1"/>
    <property type="gene ID" value="AATE000337"/>
</dbReference>
<organism evidence="1">
    <name type="scientific">Anopheles atroparvus</name>
    <name type="common">European mosquito</name>
    <dbReference type="NCBI Taxonomy" id="41427"/>
    <lineage>
        <taxon>Eukaryota</taxon>
        <taxon>Metazoa</taxon>
        <taxon>Ecdysozoa</taxon>
        <taxon>Arthropoda</taxon>
        <taxon>Hexapoda</taxon>
        <taxon>Insecta</taxon>
        <taxon>Pterygota</taxon>
        <taxon>Neoptera</taxon>
        <taxon>Endopterygota</taxon>
        <taxon>Diptera</taxon>
        <taxon>Nematocera</taxon>
        <taxon>Culicoidea</taxon>
        <taxon>Culicidae</taxon>
        <taxon>Anophelinae</taxon>
        <taxon>Anopheles</taxon>
    </lineage>
</organism>
<dbReference type="AlphaFoldDB" id="A0A182IJH7"/>
<sequence>MCSQMRRNRRMLPEMSVNVIANSMSPTSPCLQIVLMSTCIRTCRWNIVGPVPPRLYSTRKDIGERTLCDSSVICRGLPNQDFFVSSGDDSGRRIEFKGSFGQHSNKLSIVLGVHFLGTYCGLSSSCMSLSFSLKQPSEQMAFSTSVSTADAFGMTCVCTTSIMGSSSSSSPLPPAVTHGCLLISASYQERKSFRKTGFTDATLPRLPTVSRFSGLTSIMPFSKLWQSGGTNTDSLSFSRLMILMATFFPSTQCTPSFTRPVWPFPSVRSSRYGPTYWWPSVVAVLGVAFSFCTSRLIVGWNAARSSPHSPLPLLLLRPLLSEPVSHYQDQRPGFTTTTTTTTTARNLPTHSTVRTNTRTDTRTHAGSVTYA</sequence>
<accession>A0A182IJH7</accession>
<dbReference type="VEuPathDB" id="VectorBase:AATE000337"/>
<proteinExistence type="predicted"/>
<protein>
    <submittedName>
        <fullName evidence="1">Uncharacterized protein</fullName>
    </submittedName>
</protein>
<evidence type="ECO:0000313" key="1">
    <source>
        <dbReference type="EnsemblMetazoa" id="AATE000337-PA.1"/>
    </source>
</evidence>
<name>A0A182IJH7_ANOAO</name>